<protein>
    <recommendedName>
        <fullName evidence="3">PAS domain-containing protein</fullName>
    </recommendedName>
</protein>
<dbReference type="Pfam" id="PF07228">
    <property type="entry name" value="SpoIIE"/>
    <property type="match status" value="1"/>
</dbReference>
<reference evidence="4 5" key="1">
    <citation type="submission" date="2021-01" db="EMBL/GenBank/DDBJ databases">
        <title>Whole genome shotgun sequence of Planobispora longispora NBRC 13918.</title>
        <authorList>
            <person name="Komaki H."/>
            <person name="Tamura T."/>
        </authorList>
    </citation>
    <scope>NUCLEOTIDE SEQUENCE [LARGE SCALE GENOMIC DNA]</scope>
    <source>
        <strain evidence="4 5">NBRC 13918</strain>
    </source>
</reference>
<dbReference type="Gene3D" id="3.30.565.10">
    <property type="entry name" value="Histidine kinase-like ATPase, C-terminal domain"/>
    <property type="match status" value="1"/>
</dbReference>
<dbReference type="EMBL" id="BOOH01000005">
    <property type="protein sequence ID" value="GIH74196.1"/>
    <property type="molecule type" value="Genomic_DNA"/>
</dbReference>
<comment type="caution">
    <text evidence="4">The sequence shown here is derived from an EMBL/GenBank/DDBJ whole genome shotgun (WGS) entry which is preliminary data.</text>
</comment>
<dbReference type="CDD" id="cd00130">
    <property type="entry name" value="PAS"/>
    <property type="match status" value="1"/>
</dbReference>
<dbReference type="AlphaFoldDB" id="A0A8J3RH87"/>
<dbReference type="Gene3D" id="3.30.450.20">
    <property type="entry name" value="PAS domain"/>
    <property type="match status" value="1"/>
</dbReference>
<dbReference type="SUPFAM" id="SSF55781">
    <property type="entry name" value="GAF domain-like"/>
    <property type="match status" value="2"/>
</dbReference>
<evidence type="ECO:0000256" key="1">
    <source>
        <dbReference type="ARBA" id="ARBA00022801"/>
    </source>
</evidence>
<keyword evidence="1" id="KW-0378">Hydrolase</keyword>
<dbReference type="InterPro" id="IPR036890">
    <property type="entry name" value="HATPase_C_sf"/>
</dbReference>
<evidence type="ECO:0000256" key="2">
    <source>
        <dbReference type="SAM" id="MobiDB-lite"/>
    </source>
</evidence>
<dbReference type="SUPFAM" id="SSF55874">
    <property type="entry name" value="ATPase domain of HSP90 chaperone/DNA topoisomerase II/histidine kinase"/>
    <property type="match status" value="1"/>
</dbReference>
<sequence length="868" mass="91643">MDDPLVARALFDHGSEAPSEARRFVGATLAGWGAGEKLDDAVLLTSELVTNAVIHSGTGAEVVCRLDGARGAVQVEVEDRHPGRPLPDGPPPRLPPGGRTRGRGLALTRLLADEWGVTYTRTAKRVWFRLALARTPAAAGVRAAGPVPAPAEPAASMDTLQVAVIAAGPGHRVAHWSDAARVLLGWNARETLGRDLGELVEWPREQPLSLGETLGMGRWQGECAVRHRDGHPVPVFVSHVRTAGIGGGRVVWLLAPRQHRYVLADPAPRPRRLPEELPGQRALREVLSAAGDTGRLLGGVAEVVRGMAGGDACHILLPREDTGLLRAAATSGAGPRPAGDVLPEGPFARASARPFVVDDTRPARPRVGVHAYAGGPPSAGAESSPAGGDGGAGSAGDGGEDTGEDSAGEDQTGLGVPYRSLVSVPLLAEDQALGFLVVTSARPGAFDDRVAAGLQRAAHHVATALERARLAEAERARRGWLTFLAEASDLLAGILDENLVAVLATQLLVPRIATWSAVYLLEDFDVRLAHAWHAEERHNEALRALLAEGSPPPSQGPWRWPAGLEGSGTVLVFPIVMGNTSVGRLVLARRGADAFTGDVVRLTEDLCRRLALTVHIARQYSRVASTSHILQRSLMPVERTEIPGVSCAVVYEPAEAGDEVGGDFYDVYAAGGDRWVFALGDVCGKGPEAAAVTGLARHALRLLARDGYGPAAILNRLNSLILEEDGRSRFLSMICGELRPRPDGGVRCVLGCAGHPPPLLLLPGGEVRATATSQLLVGLMEDEEFFEEGFDLEPGSTLLCVTDGVTERRAGGRLLDDGDGLARLLAQCSSLPARAIAERLRQATLDFSPSPPHDDFALLVLQALPPRR</sequence>
<dbReference type="Gene3D" id="3.60.40.10">
    <property type="entry name" value="PPM-type phosphatase domain"/>
    <property type="match status" value="1"/>
</dbReference>
<dbReference type="GO" id="GO:0016791">
    <property type="term" value="F:phosphatase activity"/>
    <property type="evidence" value="ECO:0007669"/>
    <property type="project" value="TreeGrafter"/>
</dbReference>
<evidence type="ECO:0000313" key="4">
    <source>
        <dbReference type="EMBL" id="GIH74196.1"/>
    </source>
</evidence>
<feature type="compositionally biased region" description="Low complexity" evidence="2">
    <location>
        <begin position="373"/>
        <end position="386"/>
    </location>
</feature>
<accession>A0A8J3RH87</accession>
<dbReference type="CDD" id="cd16936">
    <property type="entry name" value="HATPase_RsbW-like"/>
    <property type="match status" value="1"/>
</dbReference>
<dbReference type="SUPFAM" id="SSF55785">
    <property type="entry name" value="PYP-like sensor domain (PAS domain)"/>
    <property type="match status" value="1"/>
</dbReference>
<feature type="domain" description="PAS" evidence="3">
    <location>
        <begin position="157"/>
        <end position="200"/>
    </location>
</feature>
<feature type="region of interest" description="Disordered" evidence="2">
    <location>
        <begin position="352"/>
        <end position="414"/>
    </location>
</feature>
<dbReference type="Gene3D" id="3.30.450.40">
    <property type="match status" value="2"/>
</dbReference>
<gene>
    <name evidence="4" type="ORF">Plo01_06250</name>
</gene>
<dbReference type="InterPro" id="IPR035965">
    <property type="entry name" value="PAS-like_dom_sf"/>
</dbReference>
<dbReference type="InterPro" id="IPR003018">
    <property type="entry name" value="GAF"/>
</dbReference>
<dbReference type="Proteomes" id="UP000616724">
    <property type="component" value="Unassembled WGS sequence"/>
</dbReference>
<feature type="region of interest" description="Disordered" evidence="2">
    <location>
        <begin position="79"/>
        <end position="102"/>
    </location>
</feature>
<dbReference type="Pfam" id="PF13581">
    <property type="entry name" value="HATPase_c_2"/>
    <property type="match status" value="1"/>
</dbReference>
<dbReference type="PROSITE" id="PS50112">
    <property type="entry name" value="PAS"/>
    <property type="match status" value="1"/>
</dbReference>
<dbReference type="PANTHER" id="PTHR43156">
    <property type="entry name" value="STAGE II SPORULATION PROTEIN E-RELATED"/>
    <property type="match status" value="1"/>
</dbReference>
<dbReference type="InterPro" id="IPR036457">
    <property type="entry name" value="PPM-type-like_dom_sf"/>
</dbReference>
<feature type="compositionally biased region" description="Acidic residues" evidence="2">
    <location>
        <begin position="398"/>
        <end position="408"/>
    </location>
</feature>
<dbReference type="RefSeq" id="WP_203888941.1">
    <property type="nucleotide sequence ID" value="NZ_BOOH01000005.1"/>
</dbReference>
<dbReference type="InterPro" id="IPR052016">
    <property type="entry name" value="Bact_Sigma-Reg"/>
</dbReference>
<dbReference type="PANTHER" id="PTHR43156:SF2">
    <property type="entry name" value="STAGE II SPORULATION PROTEIN E"/>
    <property type="match status" value="1"/>
</dbReference>
<name>A0A8J3RH87_9ACTN</name>
<dbReference type="InterPro" id="IPR000014">
    <property type="entry name" value="PAS"/>
</dbReference>
<feature type="compositionally biased region" description="Gly residues" evidence="2">
    <location>
        <begin position="387"/>
        <end position="397"/>
    </location>
</feature>
<dbReference type="Pfam" id="PF13492">
    <property type="entry name" value="GAF_3"/>
    <property type="match status" value="2"/>
</dbReference>
<dbReference type="InterPro" id="IPR029016">
    <property type="entry name" value="GAF-like_dom_sf"/>
</dbReference>
<evidence type="ECO:0000313" key="5">
    <source>
        <dbReference type="Proteomes" id="UP000616724"/>
    </source>
</evidence>
<dbReference type="SMART" id="SM00331">
    <property type="entry name" value="PP2C_SIG"/>
    <property type="match status" value="1"/>
</dbReference>
<dbReference type="InterPro" id="IPR003594">
    <property type="entry name" value="HATPase_dom"/>
</dbReference>
<dbReference type="SMART" id="SM00065">
    <property type="entry name" value="GAF"/>
    <property type="match status" value="1"/>
</dbReference>
<feature type="compositionally biased region" description="Pro residues" evidence="2">
    <location>
        <begin position="84"/>
        <end position="95"/>
    </location>
</feature>
<proteinExistence type="predicted"/>
<organism evidence="4 5">
    <name type="scientific">Planobispora longispora</name>
    <dbReference type="NCBI Taxonomy" id="28887"/>
    <lineage>
        <taxon>Bacteria</taxon>
        <taxon>Bacillati</taxon>
        <taxon>Actinomycetota</taxon>
        <taxon>Actinomycetes</taxon>
        <taxon>Streptosporangiales</taxon>
        <taxon>Streptosporangiaceae</taxon>
        <taxon>Planobispora</taxon>
    </lineage>
</organism>
<evidence type="ECO:0000259" key="3">
    <source>
        <dbReference type="PROSITE" id="PS50112"/>
    </source>
</evidence>
<keyword evidence="5" id="KW-1185">Reference proteome</keyword>
<dbReference type="InterPro" id="IPR001932">
    <property type="entry name" value="PPM-type_phosphatase-like_dom"/>
</dbReference>